<name>A0ACB9EBB6_9ASTR</name>
<proteinExistence type="predicted"/>
<evidence type="ECO:0000313" key="1">
    <source>
        <dbReference type="EMBL" id="KAI3755883.1"/>
    </source>
</evidence>
<comment type="caution">
    <text evidence="1">The sequence shown here is derived from an EMBL/GenBank/DDBJ whole genome shotgun (WGS) entry which is preliminary data.</text>
</comment>
<accession>A0ACB9EBB6</accession>
<keyword evidence="2" id="KW-1185">Reference proteome</keyword>
<dbReference type="EMBL" id="CM042035">
    <property type="protein sequence ID" value="KAI3755883.1"/>
    <property type="molecule type" value="Genomic_DNA"/>
</dbReference>
<reference evidence="2" key="1">
    <citation type="journal article" date="2022" name="Mol. Ecol. Resour.">
        <title>The genomes of chicory, endive, great burdock and yacon provide insights into Asteraceae palaeo-polyploidization history and plant inulin production.</title>
        <authorList>
            <person name="Fan W."/>
            <person name="Wang S."/>
            <person name="Wang H."/>
            <person name="Wang A."/>
            <person name="Jiang F."/>
            <person name="Liu H."/>
            <person name="Zhao H."/>
            <person name="Xu D."/>
            <person name="Zhang Y."/>
        </authorList>
    </citation>
    <scope>NUCLEOTIDE SEQUENCE [LARGE SCALE GENOMIC DNA]</scope>
    <source>
        <strain evidence="2">cv. Yunnan</strain>
    </source>
</reference>
<reference evidence="1 2" key="2">
    <citation type="journal article" date="2022" name="Mol. Ecol. Resour.">
        <title>The genomes of chicory, endive, great burdock and yacon provide insights into Asteraceae paleo-polyploidization history and plant inulin production.</title>
        <authorList>
            <person name="Fan W."/>
            <person name="Wang S."/>
            <person name="Wang H."/>
            <person name="Wang A."/>
            <person name="Jiang F."/>
            <person name="Liu H."/>
            <person name="Zhao H."/>
            <person name="Xu D."/>
            <person name="Zhang Y."/>
        </authorList>
    </citation>
    <scope>NUCLEOTIDE SEQUENCE [LARGE SCALE GENOMIC DNA]</scope>
    <source>
        <strain evidence="2">cv. Yunnan</strain>
        <tissue evidence="1">Leaves</tissue>
    </source>
</reference>
<gene>
    <name evidence="1" type="ORF">L1987_55692</name>
</gene>
<evidence type="ECO:0000313" key="2">
    <source>
        <dbReference type="Proteomes" id="UP001056120"/>
    </source>
</evidence>
<dbReference type="Proteomes" id="UP001056120">
    <property type="component" value="Linkage Group LG18"/>
</dbReference>
<organism evidence="1 2">
    <name type="scientific">Smallanthus sonchifolius</name>
    <dbReference type="NCBI Taxonomy" id="185202"/>
    <lineage>
        <taxon>Eukaryota</taxon>
        <taxon>Viridiplantae</taxon>
        <taxon>Streptophyta</taxon>
        <taxon>Embryophyta</taxon>
        <taxon>Tracheophyta</taxon>
        <taxon>Spermatophyta</taxon>
        <taxon>Magnoliopsida</taxon>
        <taxon>eudicotyledons</taxon>
        <taxon>Gunneridae</taxon>
        <taxon>Pentapetalae</taxon>
        <taxon>asterids</taxon>
        <taxon>campanulids</taxon>
        <taxon>Asterales</taxon>
        <taxon>Asteraceae</taxon>
        <taxon>Asteroideae</taxon>
        <taxon>Heliantheae alliance</taxon>
        <taxon>Millerieae</taxon>
        <taxon>Smallanthus</taxon>
    </lineage>
</organism>
<protein>
    <submittedName>
        <fullName evidence="1">Uncharacterized protein</fullName>
    </submittedName>
</protein>
<sequence>MPATCHNLEFGRTGFVDFAACGCFLNSSFGRSNYARKVIRSVNRGYCDGRRLICRWRDGNIAKCQLFSTEAAPETLLNGDAPGPPSEKKESTADLFEVVVDDLLTLNKNLQPKFDFLKKTYALQIRSREGGEASLVEHLPSDKLQESMATDCNTLHRRIESVDLHGYFRKRVDDDTTNTELYNALLLGQDVKVYQMCHDLTNGPFHVVTIHHDTVLHMASFNKRNNLVVTLLRSLHETQFEKLTWINSSGNTILHETATNNGTVEAAGEMLSRAPSLLMMTNKMGATPLFHAARHGKTKIFKFLSDEVERTVRKGADIERFLLRNDKSTILHVAILNQNFDLAIYITRRYPRLIDAKDGDGLTGLQLLACNPSAFDNGVGNNFLKKIIYNYIDCSSEKHNGVPMFKEILKRKRRCESAKELAKILVENDKSWKATKSRLDKSRAKFHKYEWQASAIEKRDFASSPDTPLLLATKSGCTEIVKEILNVYPQAVEHINRDGRNILHVAIKYRRMEIIDTLINMAHSG</sequence>